<evidence type="ECO:0000313" key="8">
    <source>
        <dbReference type="Proteomes" id="UP000316688"/>
    </source>
</evidence>
<evidence type="ECO:0000256" key="2">
    <source>
        <dbReference type="ARBA" id="ARBA00022603"/>
    </source>
</evidence>
<evidence type="ECO:0000256" key="4">
    <source>
        <dbReference type="ARBA" id="ARBA00022691"/>
    </source>
</evidence>
<dbReference type="GO" id="GO:0160206">
    <property type="term" value="F:tRNA (cytidine(32)/uridine(32)-2'-O)-methyltransferase activity"/>
    <property type="evidence" value="ECO:0007669"/>
    <property type="project" value="UniProtKB-EC"/>
</dbReference>
<dbReference type="InterPro" id="IPR029026">
    <property type="entry name" value="tRNA_m1G_MTases_N"/>
</dbReference>
<evidence type="ECO:0000313" key="7">
    <source>
        <dbReference type="EMBL" id="TVO65476.1"/>
    </source>
</evidence>
<keyword evidence="2 5" id="KW-0489">Methyltransferase</keyword>
<feature type="domain" description="tRNA/rRNA methyltransferase SpoU type" evidence="6">
    <location>
        <begin position="20"/>
        <end position="166"/>
    </location>
</feature>
<comment type="subunit">
    <text evidence="5">Homodimer.</text>
</comment>
<comment type="function">
    <text evidence="5">Catalyzes the formation of 2'O-methylated cytidine (Cm32) or 2'O-methylated uridine (Um32) at position 32 in tRNA.</text>
</comment>
<dbReference type="AlphaFoldDB" id="A0A557RK44"/>
<dbReference type="EC" id="2.1.1.200" evidence="5"/>
<comment type="similarity">
    <text evidence="1">Belongs to the class IV-like SAM-binding methyltransferase superfamily. RNA methyltransferase TrmH family.</text>
</comment>
<dbReference type="SUPFAM" id="SSF75217">
    <property type="entry name" value="alpha/beta knot"/>
    <property type="match status" value="1"/>
</dbReference>
<evidence type="ECO:0000256" key="3">
    <source>
        <dbReference type="ARBA" id="ARBA00022679"/>
    </source>
</evidence>
<keyword evidence="5" id="KW-0963">Cytoplasm</keyword>
<protein>
    <recommendedName>
        <fullName evidence="5">tRNA (cytidine/uridine-2'-O-)-methyltransferase TrmJ</fullName>
        <ecNumber evidence="5">2.1.1.200</ecNumber>
    </recommendedName>
    <alternativeName>
        <fullName evidence="5">tRNA (cytidine(32)/uridine(32)-2'-O)-methyltransferase</fullName>
    </alternativeName>
    <alternativeName>
        <fullName evidence="5">tRNA Cm32/Um32 methyltransferase</fullName>
    </alternativeName>
</protein>
<gene>
    <name evidence="5" type="primary">trmJ</name>
    <name evidence="7" type="ORF">FPL11_05195</name>
</gene>
<organism evidence="7 8">
    <name type="scientific">Spiribacter aquaticus</name>
    <dbReference type="NCBI Taxonomy" id="1935996"/>
    <lineage>
        <taxon>Bacteria</taxon>
        <taxon>Pseudomonadati</taxon>
        <taxon>Pseudomonadota</taxon>
        <taxon>Gammaproteobacteria</taxon>
        <taxon>Chromatiales</taxon>
        <taxon>Ectothiorhodospiraceae</taxon>
        <taxon>Spiribacter</taxon>
    </lineage>
</organism>
<dbReference type="Gene3D" id="1.10.8.590">
    <property type="match status" value="1"/>
</dbReference>
<comment type="caution">
    <text evidence="7">The sequence shown here is derived from an EMBL/GenBank/DDBJ whole genome shotgun (WGS) entry which is preliminary data.</text>
</comment>
<dbReference type="InterPro" id="IPR029028">
    <property type="entry name" value="Alpha/beta_knot_MTases"/>
</dbReference>
<comment type="catalytic activity">
    <reaction evidence="5">
        <text>uridine(32) in tRNA + S-adenosyl-L-methionine = 2'-O-methyluridine(32) in tRNA + S-adenosyl-L-homocysteine + H(+)</text>
        <dbReference type="Rhea" id="RHEA:42936"/>
        <dbReference type="Rhea" id="RHEA-COMP:10107"/>
        <dbReference type="Rhea" id="RHEA-COMP:10290"/>
        <dbReference type="ChEBI" id="CHEBI:15378"/>
        <dbReference type="ChEBI" id="CHEBI:57856"/>
        <dbReference type="ChEBI" id="CHEBI:59789"/>
        <dbReference type="ChEBI" id="CHEBI:65315"/>
        <dbReference type="ChEBI" id="CHEBI:74478"/>
        <dbReference type="EC" id="2.1.1.200"/>
    </reaction>
</comment>
<dbReference type="GO" id="GO:0003723">
    <property type="term" value="F:RNA binding"/>
    <property type="evidence" value="ECO:0007669"/>
    <property type="project" value="InterPro"/>
</dbReference>
<dbReference type="InterPro" id="IPR001537">
    <property type="entry name" value="SpoU_MeTrfase"/>
</dbReference>
<reference evidence="7 8" key="1">
    <citation type="submission" date="2019-07" db="EMBL/GenBank/DDBJ databases">
        <title>Reclasification of Spiribacter aquaticus.</title>
        <authorList>
            <person name="Leon M.J."/>
            <person name="Sanchez-Porro C."/>
            <person name="Ventosa A."/>
        </authorList>
    </citation>
    <scope>NUCLEOTIDE SEQUENCE [LARGE SCALE GENOMIC DNA]</scope>
    <source>
        <strain evidence="7 8">SP30</strain>
    </source>
</reference>
<dbReference type="NCBIfam" id="TIGR00050">
    <property type="entry name" value="rRNA_methyl_1"/>
    <property type="match status" value="1"/>
</dbReference>
<name>A0A557RK44_9GAMM</name>
<dbReference type="PIRSF" id="PIRSF004808">
    <property type="entry name" value="LasT"/>
    <property type="match status" value="1"/>
</dbReference>
<evidence type="ECO:0000259" key="6">
    <source>
        <dbReference type="Pfam" id="PF00588"/>
    </source>
</evidence>
<comment type="subcellular location">
    <subcellularLocation>
        <location evidence="5">Cytoplasm</location>
    </subcellularLocation>
</comment>
<dbReference type="Gene3D" id="3.40.1280.10">
    <property type="match status" value="1"/>
</dbReference>
<keyword evidence="3 7" id="KW-0808">Transferase</keyword>
<comment type="catalytic activity">
    <reaction evidence="5">
        <text>cytidine(32) in tRNA + S-adenosyl-L-methionine = 2'-O-methylcytidine(32) in tRNA + S-adenosyl-L-homocysteine + H(+)</text>
        <dbReference type="Rhea" id="RHEA:42932"/>
        <dbReference type="Rhea" id="RHEA-COMP:10288"/>
        <dbReference type="Rhea" id="RHEA-COMP:10289"/>
        <dbReference type="ChEBI" id="CHEBI:15378"/>
        <dbReference type="ChEBI" id="CHEBI:57856"/>
        <dbReference type="ChEBI" id="CHEBI:59789"/>
        <dbReference type="ChEBI" id="CHEBI:74495"/>
        <dbReference type="ChEBI" id="CHEBI:82748"/>
        <dbReference type="EC" id="2.1.1.200"/>
    </reaction>
</comment>
<evidence type="ECO:0000256" key="1">
    <source>
        <dbReference type="ARBA" id="ARBA00007228"/>
    </source>
</evidence>
<dbReference type="PANTHER" id="PTHR42786:SF2">
    <property type="entry name" value="TRNA (CYTIDINE_URIDINE-2'-O-)-METHYLTRANSFERASE TRMJ"/>
    <property type="match status" value="1"/>
</dbReference>
<dbReference type="InterPro" id="IPR004384">
    <property type="entry name" value="RNA_MeTrfase_TrmJ/LasT"/>
</dbReference>
<dbReference type="PANTHER" id="PTHR42786">
    <property type="entry name" value="TRNA/RRNA METHYLTRANSFERASE"/>
    <property type="match status" value="1"/>
</dbReference>
<dbReference type="CDD" id="cd18093">
    <property type="entry name" value="SpoU-like_TrmJ"/>
    <property type="match status" value="1"/>
</dbReference>
<dbReference type="Proteomes" id="UP000316688">
    <property type="component" value="Unassembled WGS sequence"/>
</dbReference>
<dbReference type="GO" id="GO:0002128">
    <property type="term" value="P:tRNA nucleoside ribose methylation"/>
    <property type="evidence" value="ECO:0007669"/>
    <property type="project" value="TreeGrafter"/>
</dbReference>
<proteinExistence type="inferred from homology"/>
<keyword evidence="4 5" id="KW-0949">S-adenosyl-L-methionine</keyword>
<keyword evidence="8" id="KW-1185">Reference proteome</keyword>
<dbReference type="GO" id="GO:0106339">
    <property type="term" value="F:tRNA (cytidine(32)-2'-O)-methyltransferase activity"/>
    <property type="evidence" value="ECO:0007669"/>
    <property type="project" value="RHEA"/>
</dbReference>
<dbReference type="Pfam" id="PF00588">
    <property type="entry name" value="SpoU_methylase"/>
    <property type="match status" value="1"/>
</dbReference>
<dbReference type="EMBL" id="VMKP01000002">
    <property type="protein sequence ID" value="TVO65476.1"/>
    <property type="molecule type" value="Genomic_DNA"/>
</dbReference>
<evidence type="ECO:0000256" key="5">
    <source>
        <dbReference type="RuleBase" id="RU362024"/>
    </source>
</evidence>
<accession>A0A557RK44</accession>
<keyword evidence="5" id="KW-0819">tRNA processing</keyword>
<sequence>MITANRGVRVLNNPNTPDCRFVLVGTSHSGNLGATARAMLTMALDRLVLVDAQCAVDEQAIAMAAHAAPVLTGADQHAALAPAVADTGLCLGLTARPRRDGVPALTPREAAATIVAEPGPVAVLFGRERTGLTNAELACCHRLVHIPANPDYPALNLAAAVQLMAYEIFVARDAVAGGSVPSPEPATPYATGAHLEGLHGQLEALADATGYTRRGPRAVMLRRLRHFINRARPSVDEVDLLRGLLKRLRP</sequence>
<dbReference type="GO" id="GO:0005829">
    <property type="term" value="C:cytosol"/>
    <property type="evidence" value="ECO:0007669"/>
    <property type="project" value="TreeGrafter"/>
</dbReference>